<gene>
    <name evidence="1" type="ORF">FAJ35_01395</name>
</gene>
<dbReference type="AlphaFoldDB" id="A0A4T2GXB9"/>
<comment type="caution">
    <text evidence="1">The sequence shown here is derived from an EMBL/GenBank/DDBJ whole genome shotgun (WGS) entry which is preliminary data.</text>
</comment>
<protein>
    <submittedName>
        <fullName evidence="1">Uncharacterized protein</fullName>
    </submittedName>
</protein>
<organism evidence="1 2">
    <name type="scientific">Streptococcus suis</name>
    <dbReference type="NCBI Taxonomy" id="1307"/>
    <lineage>
        <taxon>Bacteria</taxon>
        <taxon>Bacillati</taxon>
        <taxon>Bacillota</taxon>
        <taxon>Bacilli</taxon>
        <taxon>Lactobacillales</taxon>
        <taxon>Streptococcaceae</taxon>
        <taxon>Streptococcus</taxon>
    </lineage>
</organism>
<sequence length="66" mass="7733">MRVLDLDMDYFMTEIASTPFSCEVRHDEECYGDSVWTEEEVRQFLEQNLGLSKNHKIPGRILTGHN</sequence>
<proteinExistence type="predicted"/>
<accession>A0A4T2GXB9</accession>
<reference evidence="1 2" key="1">
    <citation type="submission" date="2019-04" db="EMBL/GenBank/DDBJ databases">
        <title>Genome analysis of Streptococcus suis strain WUSS327.</title>
        <authorList>
            <person name="Chen H."/>
            <person name="Gao X."/>
            <person name="Wu Z."/>
        </authorList>
    </citation>
    <scope>NUCLEOTIDE SEQUENCE [LARGE SCALE GENOMIC DNA]</scope>
    <source>
        <strain evidence="1 2">WUSS327</strain>
    </source>
</reference>
<dbReference type="RefSeq" id="WP_105115072.1">
    <property type="nucleotide sequence ID" value="NZ_JAEVFS010000014.1"/>
</dbReference>
<evidence type="ECO:0000313" key="2">
    <source>
        <dbReference type="Proteomes" id="UP000309259"/>
    </source>
</evidence>
<name>A0A4T2GXB9_STRSU</name>
<evidence type="ECO:0000313" key="1">
    <source>
        <dbReference type="EMBL" id="TII03842.1"/>
    </source>
</evidence>
<dbReference type="Proteomes" id="UP000309259">
    <property type="component" value="Unassembled WGS sequence"/>
</dbReference>
<dbReference type="EMBL" id="SSXL01000003">
    <property type="protein sequence ID" value="TII03842.1"/>
    <property type="molecule type" value="Genomic_DNA"/>
</dbReference>